<dbReference type="Proteomes" id="UP000622890">
    <property type="component" value="Unassembled WGS sequence"/>
</dbReference>
<dbReference type="EMBL" id="JAEPBG010000006">
    <property type="protein sequence ID" value="MBK4736002.1"/>
    <property type="molecule type" value="Genomic_DNA"/>
</dbReference>
<comment type="caution">
    <text evidence="1">The sequence shown here is derived from an EMBL/GenBank/DDBJ whole genome shotgun (WGS) entry which is preliminary data.</text>
</comment>
<gene>
    <name evidence="1" type="ORF">JJB74_15380</name>
</gene>
<keyword evidence="2" id="KW-1185">Reference proteome</keyword>
<organism evidence="1 2">
    <name type="scientific">Noviherbaspirillum pedocola</name>
    <dbReference type="NCBI Taxonomy" id="2801341"/>
    <lineage>
        <taxon>Bacteria</taxon>
        <taxon>Pseudomonadati</taxon>
        <taxon>Pseudomonadota</taxon>
        <taxon>Betaproteobacteria</taxon>
        <taxon>Burkholderiales</taxon>
        <taxon>Oxalobacteraceae</taxon>
        <taxon>Noviherbaspirillum</taxon>
    </lineage>
</organism>
<evidence type="ECO:0000313" key="2">
    <source>
        <dbReference type="Proteomes" id="UP000622890"/>
    </source>
</evidence>
<protein>
    <submittedName>
        <fullName evidence="1">Uncharacterized protein</fullName>
    </submittedName>
</protein>
<sequence>MRLDDIKAAILSHRHELHADPLPTEGKGYSFWLGAPAHSNRILRVSQNSPTAPIKVRLAVDNRLRDQDKRRDESEFTFHGNVAALLAEVDEEIASFRKHLAREEG</sequence>
<reference evidence="1" key="1">
    <citation type="submission" date="2021-01" db="EMBL/GenBank/DDBJ databases">
        <title>Genome sequence of strain Noviherbaspirillum sp. DKR-6.</title>
        <authorList>
            <person name="Chaudhary D.K."/>
        </authorList>
    </citation>
    <scope>NUCLEOTIDE SEQUENCE</scope>
    <source>
        <strain evidence="1">DKR-6</strain>
    </source>
</reference>
<dbReference type="AlphaFoldDB" id="A0A934W6B3"/>
<dbReference type="RefSeq" id="WP_200592972.1">
    <property type="nucleotide sequence ID" value="NZ_JAEPBG010000006.1"/>
</dbReference>
<accession>A0A934W6B3</accession>
<evidence type="ECO:0000313" key="1">
    <source>
        <dbReference type="EMBL" id="MBK4736002.1"/>
    </source>
</evidence>
<proteinExistence type="predicted"/>
<name>A0A934W6B3_9BURK</name>